<evidence type="ECO:0000256" key="8">
    <source>
        <dbReference type="ARBA" id="ARBA00023065"/>
    </source>
</evidence>
<dbReference type="GO" id="GO:0006879">
    <property type="term" value="P:intracellular iron ion homeostasis"/>
    <property type="evidence" value="ECO:0007669"/>
    <property type="project" value="TreeGrafter"/>
</dbReference>
<dbReference type="Pfam" id="PF01794">
    <property type="entry name" value="Ferric_reduct"/>
    <property type="match status" value="1"/>
</dbReference>
<dbReference type="SFLD" id="SFLDS00052">
    <property type="entry name" value="Ferric_Reductase_Domain"/>
    <property type="match status" value="1"/>
</dbReference>
<evidence type="ECO:0000256" key="12">
    <source>
        <dbReference type="SAM" id="SignalP"/>
    </source>
</evidence>
<feature type="chain" id="PRO_5015735795" description="FAD-binding FR-type domain-containing protein" evidence="12">
    <location>
        <begin position="21"/>
        <end position="727"/>
    </location>
</feature>
<keyword evidence="12" id="KW-0732">Signal</keyword>
<dbReference type="PANTHER" id="PTHR32361">
    <property type="entry name" value="FERRIC/CUPRIC REDUCTASE TRANSMEMBRANE COMPONENT"/>
    <property type="match status" value="1"/>
</dbReference>
<dbReference type="Pfam" id="PF08022">
    <property type="entry name" value="FAD_binding_8"/>
    <property type="match status" value="2"/>
</dbReference>
<feature type="transmembrane region" description="Helical" evidence="11">
    <location>
        <begin position="159"/>
        <end position="179"/>
    </location>
</feature>
<evidence type="ECO:0000256" key="3">
    <source>
        <dbReference type="ARBA" id="ARBA00022448"/>
    </source>
</evidence>
<dbReference type="InterPro" id="IPR013130">
    <property type="entry name" value="Fe3_Rdtase_TM_dom"/>
</dbReference>
<feature type="transmembrane region" description="Helical" evidence="11">
    <location>
        <begin position="352"/>
        <end position="376"/>
    </location>
</feature>
<dbReference type="GeneID" id="36633026"/>
<dbReference type="GO" id="GO:0015677">
    <property type="term" value="P:copper ion import"/>
    <property type="evidence" value="ECO:0007669"/>
    <property type="project" value="TreeGrafter"/>
</dbReference>
<dbReference type="SUPFAM" id="SSF52343">
    <property type="entry name" value="Ferredoxin reductase-like, C-terminal NADP-linked domain"/>
    <property type="match status" value="1"/>
</dbReference>
<protein>
    <recommendedName>
        <fullName evidence="13">FAD-binding FR-type domain-containing protein</fullName>
    </recommendedName>
</protein>
<evidence type="ECO:0000259" key="13">
    <source>
        <dbReference type="PROSITE" id="PS51384"/>
    </source>
</evidence>
<keyword evidence="5" id="KW-0249">Electron transport</keyword>
<dbReference type="GO" id="GO:0005886">
    <property type="term" value="C:plasma membrane"/>
    <property type="evidence" value="ECO:0007669"/>
    <property type="project" value="TreeGrafter"/>
</dbReference>
<keyword evidence="7" id="KW-0560">Oxidoreductase</keyword>
<dbReference type="Gene3D" id="3.40.50.80">
    <property type="entry name" value="Nucleotide-binding domain of ferredoxin-NADP reductase (FNR) module"/>
    <property type="match status" value="1"/>
</dbReference>
<dbReference type="EMBL" id="KZ679686">
    <property type="protein sequence ID" value="PTB51407.1"/>
    <property type="molecule type" value="Genomic_DNA"/>
</dbReference>
<proteinExistence type="inferred from homology"/>
<reference evidence="14 15" key="1">
    <citation type="submission" date="2016-07" db="EMBL/GenBank/DDBJ databases">
        <title>Multiple horizontal gene transfer events from other fungi enriched the ability of initially mycotrophic Trichoderma (Ascomycota) to feed on dead plant biomass.</title>
        <authorList>
            <consortium name="DOE Joint Genome Institute"/>
            <person name="Aerts A."/>
            <person name="Atanasova L."/>
            <person name="Chenthamara K."/>
            <person name="Zhang J."/>
            <person name="Grujic M."/>
            <person name="Henrissat B."/>
            <person name="Kuo A."/>
            <person name="Salamov A."/>
            <person name="Lipzen A."/>
            <person name="Labutti K."/>
            <person name="Barry K."/>
            <person name="Miao Y."/>
            <person name="Rahimi M.J."/>
            <person name="Shen Q."/>
            <person name="Grigoriev I.V."/>
            <person name="Kubicek C.P."/>
            <person name="Druzhinina I.S."/>
        </authorList>
    </citation>
    <scope>NUCLEOTIDE SEQUENCE [LARGE SCALE GENOMIC DNA]</scope>
    <source>
        <strain evidence="14 15">CBS 226.95</strain>
    </source>
</reference>
<dbReference type="InterPro" id="IPR017927">
    <property type="entry name" value="FAD-bd_FR_type"/>
</dbReference>
<evidence type="ECO:0000256" key="9">
    <source>
        <dbReference type="ARBA" id="ARBA00023136"/>
    </source>
</evidence>
<evidence type="ECO:0000256" key="10">
    <source>
        <dbReference type="ARBA" id="ARBA00023180"/>
    </source>
</evidence>
<keyword evidence="10" id="KW-0325">Glycoprotein</keyword>
<feature type="domain" description="FAD-binding FR-type" evidence="13">
    <location>
        <begin position="437"/>
        <end position="578"/>
    </location>
</feature>
<evidence type="ECO:0000256" key="1">
    <source>
        <dbReference type="ARBA" id="ARBA00004141"/>
    </source>
</evidence>
<organism evidence="14 15">
    <name type="scientific">Trichoderma harzianum CBS 226.95</name>
    <dbReference type="NCBI Taxonomy" id="983964"/>
    <lineage>
        <taxon>Eukaryota</taxon>
        <taxon>Fungi</taxon>
        <taxon>Dikarya</taxon>
        <taxon>Ascomycota</taxon>
        <taxon>Pezizomycotina</taxon>
        <taxon>Sordariomycetes</taxon>
        <taxon>Hypocreomycetidae</taxon>
        <taxon>Hypocreales</taxon>
        <taxon>Hypocreaceae</taxon>
        <taxon>Trichoderma</taxon>
    </lineage>
</organism>
<evidence type="ECO:0000256" key="5">
    <source>
        <dbReference type="ARBA" id="ARBA00022982"/>
    </source>
</evidence>
<evidence type="ECO:0000256" key="6">
    <source>
        <dbReference type="ARBA" id="ARBA00022989"/>
    </source>
</evidence>
<keyword evidence="6 11" id="KW-1133">Transmembrane helix</keyword>
<keyword evidence="8" id="KW-0406">Ion transport</keyword>
<dbReference type="CDD" id="cd06186">
    <property type="entry name" value="NOX_Duox_like_FAD_NADP"/>
    <property type="match status" value="1"/>
</dbReference>
<dbReference type="STRING" id="983964.A0A2T4A2V8"/>
<evidence type="ECO:0000256" key="4">
    <source>
        <dbReference type="ARBA" id="ARBA00022692"/>
    </source>
</evidence>
<dbReference type="Proteomes" id="UP000241690">
    <property type="component" value="Unassembled WGS sequence"/>
</dbReference>
<name>A0A2T4A2V8_TRIHA</name>
<dbReference type="RefSeq" id="XP_024771084.1">
    <property type="nucleotide sequence ID" value="XM_024924443.1"/>
</dbReference>
<comment type="subcellular location">
    <subcellularLocation>
        <location evidence="1">Membrane</location>
        <topology evidence="1">Multi-pass membrane protein</topology>
    </subcellularLocation>
</comment>
<dbReference type="SFLD" id="SFLDG01168">
    <property type="entry name" value="Ferric_reductase_subgroup_(FRE"/>
    <property type="match status" value="1"/>
</dbReference>
<dbReference type="Pfam" id="PF08030">
    <property type="entry name" value="NAD_binding_6"/>
    <property type="match status" value="1"/>
</dbReference>
<feature type="transmembrane region" description="Helical" evidence="11">
    <location>
        <begin position="326"/>
        <end position="346"/>
    </location>
</feature>
<dbReference type="InterPro" id="IPR013121">
    <property type="entry name" value="Fe_red_NAD-bd_6"/>
</dbReference>
<keyword evidence="15" id="KW-1185">Reference proteome</keyword>
<dbReference type="GO" id="GO:0006826">
    <property type="term" value="P:iron ion transport"/>
    <property type="evidence" value="ECO:0007669"/>
    <property type="project" value="TreeGrafter"/>
</dbReference>
<comment type="similarity">
    <text evidence="2">Belongs to the ferric reductase (FRE) family.</text>
</comment>
<feature type="signal peptide" evidence="12">
    <location>
        <begin position="1"/>
        <end position="20"/>
    </location>
</feature>
<keyword evidence="3" id="KW-0813">Transport</keyword>
<evidence type="ECO:0000256" key="7">
    <source>
        <dbReference type="ARBA" id="ARBA00023002"/>
    </source>
</evidence>
<dbReference type="InterPro" id="IPR013112">
    <property type="entry name" value="FAD-bd_8"/>
</dbReference>
<evidence type="ECO:0000313" key="14">
    <source>
        <dbReference type="EMBL" id="PTB51407.1"/>
    </source>
</evidence>
<feature type="transmembrane region" description="Helical" evidence="11">
    <location>
        <begin position="238"/>
        <end position="258"/>
    </location>
</feature>
<sequence length="727" mass="82617">MRRFTQATLYLSLLAHLSHAQPLSPKDSPKLCVKSCENSLKSARFNDVDPAASPRRQACQSRLALSSEYLCLDMNCGAETRNSALQHHNATCYASFGSPIPAFKTDYTHEEIAGLRKVGKNDSFDAGNTSSEVVIPSPEWFISWFDTLDAVKYAQRHHYFYGIGVMVFWTAVVFVGVAYKVHLAISQLYGRQHTFDSVGIWTETGSWFKRNVTIPATFGYRCAQNVWWATIPPRIQSFTITLFLIMNIVFCIHGYRIIDENLYFETPTKQVLRYVSDRTGIISFANFPFIWLFGMRNNVAMWLTGWDFGTYNNFHRWCARISTLEAVVHSILYTVLIFMNGGWSYYSWWFTMWFWNAGQIATIAMCALLILSVYWTRRRFYEAFLIIHIGLSILILFTMLGHVSIFNGEYDALFWVPAFIWVIDRVMRLLRIIIYNPGRWSTTALASYSDSANIIRLTIPTDNALYKIRPGNFFYLTVLNDTRFWESHPFTVASTSGELPQASEYSDEEEPLLTSPTIATEIQLERIASEPKKQYMSFLIRPYNGFTERLRDMLADEQSSSMPLKVLVDGPYGHTQQLQEHRQVVFIAGGSGVVVALSYLNSLCDGMKEPTTIELHWAVREPAFVRDVLSKEAKSALDTGMLSLHLYMSSHGDDVGTNDLPSKVEQHVGRPNIHSVIMSAARGAQGSNLAIVACGPAKMADDSRLAVVDALKNGNHNIDYYEESFTW</sequence>
<dbReference type="InterPro" id="IPR039261">
    <property type="entry name" value="FNR_nucleotide-bd"/>
</dbReference>
<dbReference type="AlphaFoldDB" id="A0A2T4A2V8"/>
<dbReference type="PANTHER" id="PTHR32361:SF9">
    <property type="entry name" value="FERRIC REDUCTASE TRANSMEMBRANE COMPONENT 3-RELATED"/>
    <property type="match status" value="1"/>
</dbReference>
<evidence type="ECO:0000313" key="15">
    <source>
        <dbReference type="Proteomes" id="UP000241690"/>
    </source>
</evidence>
<accession>A0A2T4A2V8</accession>
<keyword evidence="4 11" id="KW-0812">Transmembrane</keyword>
<dbReference type="PROSITE" id="PS51384">
    <property type="entry name" value="FAD_FR"/>
    <property type="match status" value="1"/>
</dbReference>
<dbReference type="InterPro" id="IPR051410">
    <property type="entry name" value="Ferric/Cupric_Reductase"/>
</dbReference>
<feature type="transmembrane region" description="Helical" evidence="11">
    <location>
        <begin position="383"/>
        <end position="406"/>
    </location>
</feature>
<gene>
    <name evidence="14" type="ORF">M431DRAFT_93131</name>
</gene>
<evidence type="ECO:0000256" key="2">
    <source>
        <dbReference type="ARBA" id="ARBA00006278"/>
    </source>
</evidence>
<keyword evidence="9 11" id="KW-0472">Membrane</keyword>
<dbReference type="GO" id="GO:0000293">
    <property type="term" value="F:ferric-chelate reductase activity"/>
    <property type="evidence" value="ECO:0007669"/>
    <property type="project" value="UniProtKB-ARBA"/>
</dbReference>
<evidence type="ECO:0000256" key="11">
    <source>
        <dbReference type="SAM" id="Phobius"/>
    </source>
</evidence>